<proteinExistence type="predicted"/>
<evidence type="ECO:0000313" key="2">
    <source>
        <dbReference type="Proteomes" id="UP001553715"/>
    </source>
</evidence>
<sequence>MRALMGRNLPYADWTSARLEALAERTRARKLAQANLRYKYGYRGKRRWGLLRKAVRDF</sequence>
<dbReference type="Proteomes" id="UP001553715">
    <property type="component" value="Unassembled WGS sequence"/>
</dbReference>
<reference evidence="1 2" key="1">
    <citation type="submission" date="2024-06" db="EMBL/GenBank/DDBJ databases">
        <title>The Natural Products Discovery Center: Release of the First 8490 Sequenced Strains for Exploring Actinobacteria Biosynthetic Diversity.</title>
        <authorList>
            <person name="Kalkreuter E."/>
            <person name="Kautsar S.A."/>
            <person name="Yang D."/>
            <person name="Bader C.D."/>
            <person name="Teijaro C.N."/>
            <person name="Fluegel L."/>
            <person name="Davis C.M."/>
            <person name="Simpson J.R."/>
            <person name="Lauterbach L."/>
            <person name="Steele A.D."/>
            <person name="Gui C."/>
            <person name="Meng S."/>
            <person name="Li G."/>
            <person name="Viehrig K."/>
            <person name="Ye F."/>
            <person name="Su P."/>
            <person name="Kiefer A.F."/>
            <person name="Nichols A."/>
            <person name="Cepeda A.J."/>
            <person name="Yan W."/>
            <person name="Fan B."/>
            <person name="Jiang Y."/>
            <person name="Adhikari A."/>
            <person name="Zheng C.-J."/>
            <person name="Schuster L."/>
            <person name="Cowan T.M."/>
            <person name="Smanski M.J."/>
            <person name="Chevrette M.G."/>
            <person name="De Carvalho L.P.S."/>
            <person name="Shen B."/>
        </authorList>
    </citation>
    <scope>NUCLEOTIDE SEQUENCE [LARGE SCALE GENOMIC DNA]</scope>
    <source>
        <strain evidence="1 2">NPDC077434</strain>
    </source>
</reference>
<dbReference type="RefSeq" id="WP_234001495.1">
    <property type="nucleotide sequence ID" value="NZ_JAJVKR010000016.1"/>
</dbReference>
<dbReference type="EMBL" id="JBFBMH010000010">
    <property type="protein sequence ID" value="MEW1975146.1"/>
    <property type="molecule type" value="Genomic_DNA"/>
</dbReference>
<keyword evidence="2" id="KW-1185">Reference proteome</keyword>
<comment type="caution">
    <text evidence="1">The sequence shown here is derived from an EMBL/GenBank/DDBJ whole genome shotgun (WGS) entry which is preliminary data.</text>
</comment>
<protein>
    <submittedName>
        <fullName evidence="1">Uncharacterized protein</fullName>
    </submittedName>
</protein>
<name>A0ABV3LH79_9MICO</name>
<evidence type="ECO:0000313" key="1">
    <source>
        <dbReference type="EMBL" id="MEW1975146.1"/>
    </source>
</evidence>
<gene>
    <name evidence="1" type="ORF">AB0301_08740</name>
</gene>
<organism evidence="1 2">
    <name type="scientific">Microbacterium profundi</name>
    <dbReference type="NCBI Taxonomy" id="450380"/>
    <lineage>
        <taxon>Bacteria</taxon>
        <taxon>Bacillati</taxon>
        <taxon>Actinomycetota</taxon>
        <taxon>Actinomycetes</taxon>
        <taxon>Micrococcales</taxon>
        <taxon>Microbacteriaceae</taxon>
        <taxon>Microbacterium</taxon>
    </lineage>
</organism>
<accession>A0ABV3LH79</accession>